<evidence type="ECO:0000313" key="2">
    <source>
        <dbReference type="EMBL" id="QQP36055.1"/>
    </source>
</evidence>
<dbReference type="GO" id="GO:0051028">
    <property type="term" value="P:mRNA transport"/>
    <property type="evidence" value="ECO:0007669"/>
    <property type="project" value="TreeGrafter"/>
</dbReference>
<dbReference type="GO" id="GO:0099577">
    <property type="term" value="P:regulation of translation at presynapse, modulating synaptic transmission"/>
    <property type="evidence" value="ECO:0007669"/>
    <property type="project" value="TreeGrafter"/>
</dbReference>
<dbReference type="GO" id="GO:0045182">
    <property type="term" value="F:translation regulator activity"/>
    <property type="evidence" value="ECO:0007669"/>
    <property type="project" value="TreeGrafter"/>
</dbReference>
<proteinExistence type="predicted"/>
<feature type="region of interest" description="Disordered" evidence="1">
    <location>
        <begin position="92"/>
        <end position="113"/>
    </location>
</feature>
<accession>A0A7T8JW41</accession>
<dbReference type="PANTHER" id="PTHR10603:SF7">
    <property type="entry name" value="FRAGILE X MESSENGER RIBONUCLEOPROTEIN 1 HOMOLOG"/>
    <property type="match status" value="1"/>
</dbReference>
<keyword evidence="3" id="KW-1185">Reference proteome</keyword>
<dbReference type="GO" id="GO:0010494">
    <property type="term" value="C:cytoplasmic stress granule"/>
    <property type="evidence" value="ECO:0007669"/>
    <property type="project" value="TreeGrafter"/>
</dbReference>
<organism evidence="2 3">
    <name type="scientific">Caligus rogercresseyi</name>
    <name type="common">Sea louse</name>
    <dbReference type="NCBI Taxonomy" id="217165"/>
    <lineage>
        <taxon>Eukaryota</taxon>
        <taxon>Metazoa</taxon>
        <taxon>Ecdysozoa</taxon>
        <taxon>Arthropoda</taxon>
        <taxon>Crustacea</taxon>
        <taxon>Multicrustacea</taxon>
        <taxon>Hexanauplia</taxon>
        <taxon>Copepoda</taxon>
        <taxon>Siphonostomatoida</taxon>
        <taxon>Caligidae</taxon>
        <taxon>Caligus</taxon>
    </lineage>
</organism>
<reference evidence="3" key="1">
    <citation type="submission" date="2021-01" db="EMBL/GenBank/DDBJ databases">
        <title>Caligus Genome Assembly.</title>
        <authorList>
            <person name="Gallardo-Escarate C."/>
        </authorList>
    </citation>
    <scope>NUCLEOTIDE SEQUENCE [LARGE SCALE GENOMIC DNA]</scope>
</reference>
<dbReference type="PANTHER" id="PTHR10603">
    <property type="entry name" value="FRAGILE X MENTAL RETARDATION SYNDROME-RELATED PROTEIN"/>
    <property type="match status" value="1"/>
</dbReference>
<dbReference type="Gene3D" id="3.30.1370.10">
    <property type="entry name" value="K Homology domain, type 1"/>
    <property type="match status" value="1"/>
</dbReference>
<dbReference type="InterPro" id="IPR036612">
    <property type="entry name" value="KH_dom_type_1_sf"/>
</dbReference>
<dbReference type="GO" id="GO:0048170">
    <property type="term" value="P:positive regulation of long-term neuronal synaptic plasticity"/>
    <property type="evidence" value="ECO:0007669"/>
    <property type="project" value="TreeGrafter"/>
</dbReference>
<dbReference type="GO" id="GO:0098793">
    <property type="term" value="C:presynapse"/>
    <property type="evidence" value="ECO:0007669"/>
    <property type="project" value="GOC"/>
</dbReference>
<dbReference type="GO" id="GO:0045727">
    <property type="term" value="P:positive regulation of translation"/>
    <property type="evidence" value="ECO:0007669"/>
    <property type="project" value="TreeGrafter"/>
</dbReference>
<name>A0A7T8JW41_CALRO</name>
<evidence type="ECO:0000256" key="1">
    <source>
        <dbReference type="SAM" id="MobiDB-lite"/>
    </source>
</evidence>
<dbReference type="AlphaFoldDB" id="A0A7T8JW41"/>
<dbReference type="GO" id="GO:0005634">
    <property type="term" value="C:nucleus"/>
    <property type="evidence" value="ECO:0007669"/>
    <property type="project" value="TreeGrafter"/>
</dbReference>
<dbReference type="GO" id="GO:0048513">
    <property type="term" value="P:animal organ development"/>
    <property type="evidence" value="ECO:0007669"/>
    <property type="project" value="TreeGrafter"/>
</dbReference>
<evidence type="ECO:0000313" key="3">
    <source>
        <dbReference type="Proteomes" id="UP000595437"/>
    </source>
</evidence>
<dbReference type="OrthoDB" id="6252957at2759"/>
<dbReference type="GO" id="GO:0043488">
    <property type="term" value="P:regulation of mRNA stability"/>
    <property type="evidence" value="ECO:0007669"/>
    <property type="project" value="TreeGrafter"/>
</dbReference>
<protein>
    <submittedName>
        <fullName evidence="2">Fragile X mental retardation syndrome-related protein</fullName>
    </submittedName>
</protein>
<sequence>MSTDEDTQRKAAMIRGMHFRNSTQKVLKSKNGVERHLEATRIQSTYSCTEKFHVPSELMGLAIGAHGANIQQPGVWAVSSAWSSRKIPRPFVSRGTTRSASEGEEAPRVCRGHESGPQSLVGKVIGRNGGSFRRSWTRVGSFESKYKQSLLRHGKAEVTKTLLAMVLLPAINSSAIKKWYDNVLQVLVKVGKPGAA</sequence>
<dbReference type="GO" id="GO:0003730">
    <property type="term" value="F:mRNA 3'-UTR binding"/>
    <property type="evidence" value="ECO:0007669"/>
    <property type="project" value="TreeGrafter"/>
</dbReference>
<dbReference type="Proteomes" id="UP000595437">
    <property type="component" value="Chromosome 15"/>
</dbReference>
<dbReference type="EMBL" id="CP045904">
    <property type="protein sequence ID" value="QQP36055.1"/>
    <property type="molecule type" value="Genomic_DNA"/>
</dbReference>
<dbReference type="InterPro" id="IPR040148">
    <property type="entry name" value="FMR1"/>
</dbReference>
<gene>
    <name evidence="2" type="ORF">FKW44_021031</name>
</gene>
<dbReference type="GO" id="GO:0043005">
    <property type="term" value="C:neuron projection"/>
    <property type="evidence" value="ECO:0007669"/>
    <property type="project" value="TreeGrafter"/>
</dbReference>